<feature type="transmembrane region" description="Helical" evidence="1">
    <location>
        <begin position="102"/>
        <end position="125"/>
    </location>
</feature>
<evidence type="ECO:0000313" key="3">
    <source>
        <dbReference type="Proteomes" id="UP001560267"/>
    </source>
</evidence>
<keyword evidence="1" id="KW-1133">Transmembrane helix</keyword>
<keyword evidence="1" id="KW-0812">Transmembrane</keyword>
<organism evidence="2 3">
    <name type="scientific">Ferrimicrobium acidiphilum</name>
    <dbReference type="NCBI Taxonomy" id="121039"/>
    <lineage>
        <taxon>Bacteria</taxon>
        <taxon>Bacillati</taxon>
        <taxon>Actinomycetota</taxon>
        <taxon>Acidimicrobiia</taxon>
        <taxon>Acidimicrobiales</taxon>
        <taxon>Acidimicrobiaceae</taxon>
        <taxon>Ferrimicrobium</taxon>
    </lineage>
</organism>
<accession>A0ABV3Y1U1</accession>
<keyword evidence="3" id="KW-1185">Reference proteome</keyword>
<dbReference type="Proteomes" id="UP001560267">
    <property type="component" value="Unassembled WGS sequence"/>
</dbReference>
<evidence type="ECO:0000256" key="1">
    <source>
        <dbReference type="SAM" id="Phobius"/>
    </source>
</evidence>
<proteinExistence type="predicted"/>
<feature type="transmembrane region" description="Helical" evidence="1">
    <location>
        <begin position="154"/>
        <end position="176"/>
    </location>
</feature>
<name>A0ABV3Y1U1_9ACTN</name>
<dbReference type="RefSeq" id="WP_298404404.1">
    <property type="nucleotide sequence ID" value="NZ_JBFSHR010000018.1"/>
</dbReference>
<sequence>MMAGSILSAPVNGIAHAIISYLITALSGFAGHLFTGALSWFLTQIVSLLGAADRLDVAAGAMQTVYHSQVALLEVVALPVLVIGVVIALWRQSIGGFIELVARVPIAVCAVALAPVLTGDLAAVVDALSRAPMANIGSLPRLALMFSWGRAIPGVGPIVAGILALVALLGALALFLELLMRDAGIYLVLALFPLASLGIVLSIGRHWFANAVRSLFGLVIAKLVLAIGVGLGASLLVEATSSSAPSQLLSLALSGVSLLLVVCFAPIAILRSVAFSEVVAAEALSGARSMAMARLGNLADQGYMASIVLAAPWNKASPTSGLPPYRGHPVPSAIAELAKSDPWVDEFLHGRERRS</sequence>
<keyword evidence="1" id="KW-0472">Membrane</keyword>
<feature type="transmembrane region" description="Helical" evidence="1">
    <location>
        <begin position="6"/>
        <end position="26"/>
    </location>
</feature>
<dbReference type="EMBL" id="JBFSHR010000018">
    <property type="protein sequence ID" value="MEX6429533.1"/>
    <property type="molecule type" value="Genomic_DNA"/>
</dbReference>
<comment type="caution">
    <text evidence="2">The sequence shown here is derived from an EMBL/GenBank/DDBJ whole genome shotgun (WGS) entry which is preliminary data.</text>
</comment>
<evidence type="ECO:0000313" key="2">
    <source>
        <dbReference type="EMBL" id="MEX6429533.1"/>
    </source>
</evidence>
<protein>
    <recommendedName>
        <fullName evidence="4">TrbL/VirB6 plasmid conjugal transfer protein</fullName>
    </recommendedName>
</protein>
<evidence type="ECO:0008006" key="4">
    <source>
        <dbReference type="Google" id="ProtNLM"/>
    </source>
</evidence>
<gene>
    <name evidence="2" type="ORF">AB6A68_06725</name>
</gene>
<reference evidence="2 3" key="1">
    <citation type="submission" date="2024-07" db="EMBL/GenBank/DDBJ databases">
        <title>Draft Genome Sequence of Ferrimicrobium acidiphilum Strain YE2023, Isolated from a Pulp of Bioleach Reactor.</title>
        <authorList>
            <person name="Elkina Y.A."/>
            <person name="Bulaeva A.G."/>
            <person name="Beletsky A.V."/>
            <person name="Mardanov A.V."/>
        </authorList>
    </citation>
    <scope>NUCLEOTIDE SEQUENCE [LARGE SCALE GENOMIC DNA]</scope>
    <source>
        <strain evidence="2 3">YE2023</strain>
    </source>
</reference>
<feature type="transmembrane region" description="Helical" evidence="1">
    <location>
        <begin position="215"/>
        <end position="236"/>
    </location>
</feature>
<feature type="transmembrane region" description="Helical" evidence="1">
    <location>
        <begin position="71"/>
        <end position="90"/>
    </location>
</feature>
<feature type="transmembrane region" description="Helical" evidence="1">
    <location>
        <begin position="248"/>
        <end position="269"/>
    </location>
</feature>
<feature type="transmembrane region" description="Helical" evidence="1">
    <location>
        <begin position="183"/>
        <end position="203"/>
    </location>
</feature>